<sequence>MERALWSIAIPGFGQLLNGKYIKGLVLITLEFFVNVNANLNTVIISSFYGNTLKAIREADYQWLMFYPCLYMFAIWDTYTDGSDIKEELSSSVPFALGAYFGTIGVIYSKTFSIGGILLGPIWLSIICIFIGLIIGYIAKLLYFK</sequence>
<feature type="transmembrane region" description="Helical" evidence="1">
    <location>
        <begin position="25"/>
        <end position="49"/>
    </location>
</feature>
<comment type="caution">
    <text evidence="2">The sequence shown here is derived from an EMBL/GenBank/DDBJ whole genome shotgun (WGS) entry which is preliminary data.</text>
</comment>
<feature type="transmembrane region" description="Helical" evidence="1">
    <location>
        <begin position="61"/>
        <end position="79"/>
    </location>
</feature>
<gene>
    <name evidence="2" type="ORF">BET03_11840</name>
</gene>
<evidence type="ECO:0000313" key="3">
    <source>
        <dbReference type="Proteomes" id="UP000284177"/>
    </source>
</evidence>
<organism evidence="2 3">
    <name type="scientific">Thermohalobacter berrensis</name>
    <dbReference type="NCBI Taxonomy" id="99594"/>
    <lineage>
        <taxon>Bacteria</taxon>
        <taxon>Bacillati</taxon>
        <taxon>Bacillota</taxon>
        <taxon>Tissierellia</taxon>
        <taxon>Tissierellales</taxon>
        <taxon>Thermohalobacteraceae</taxon>
        <taxon>Thermohalobacter</taxon>
    </lineage>
</organism>
<dbReference type="AlphaFoldDB" id="A0A419T353"/>
<keyword evidence="1" id="KW-1133">Transmembrane helix</keyword>
<name>A0A419T353_9FIRM</name>
<keyword evidence="1" id="KW-0472">Membrane</keyword>
<feature type="transmembrane region" description="Helical" evidence="1">
    <location>
        <begin position="91"/>
        <end position="108"/>
    </location>
</feature>
<dbReference type="EMBL" id="MCIB01000014">
    <property type="protein sequence ID" value="RKD31970.1"/>
    <property type="molecule type" value="Genomic_DNA"/>
</dbReference>
<protein>
    <submittedName>
        <fullName evidence="2">Uncharacterized protein</fullName>
    </submittedName>
</protein>
<keyword evidence="1" id="KW-0812">Transmembrane</keyword>
<dbReference type="OrthoDB" id="1681403at2"/>
<evidence type="ECO:0000313" key="2">
    <source>
        <dbReference type="EMBL" id="RKD31970.1"/>
    </source>
</evidence>
<feature type="transmembrane region" description="Helical" evidence="1">
    <location>
        <begin position="114"/>
        <end position="139"/>
    </location>
</feature>
<keyword evidence="3" id="KW-1185">Reference proteome</keyword>
<reference evidence="2 3" key="1">
    <citation type="submission" date="2016-08" db="EMBL/GenBank/DDBJ databases">
        <title>Novel Firmicutes and Novel Genomes.</title>
        <authorList>
            <person name="Poppleton D.I."/>
            <person name="Gribaldo S."/>
        </authorList>
    </citation>
    <scope>NUCLEOTIDE SEQUENCE [LARGE SCALE GENOMIC DNA]</scope>
    <source>
        <strain evidence="2 3">CTT3</strain>
    </source>
</reference>
<proteinExistence type="predicted"/>
<dbReference type="Proteomes" id="UP000284177">
    <property type="component" value="Unassembled WGS sequence"/>
</dbReference>
<evidence type="ECO:0000256" key="1">
    <source>
        <dbReference type="SAM" id="Phobius"/>
    </source>
</evidence>
<accession>A0A419T353</accession>